<dbReference type="KEGG" id="api:107883977"/>
<dbReference type="GeneID" id="107883977"/>
<dbReference type="RefSeq" id="XP_029341665.1">
    <property type="nucleotide sequence ID" value="XM_029485805.1"/>
</dbReference>
<evidence type="ECO:0008006" key="3">
    <source>
        <dbReference type="Google" id="ProtNLM"/>
    </source>
</evidence>
<dbReference type="AlphaFoldDB" id="A0A8R2JM29"/>
<evidence type="ECO:0000313" key="2">
    <source>
        <dbReference type="Proteomes" id="UP000007819"/>
    </source>
</evidence>
<accession>A0A8R2JM29</accession>
<dbReference type="OrthoDB" id="6597502at2759"/>
<evidence type="ECO:0000313" key="1">
    <source>
        <dbReference type="EnsemblMetazoa" id="XP_029341665.1"/>
    </source>
</evidence>
<keyword evidence="2" id="KW-1185">Reference proteome</keyword>
<dbReference type="Proteomes" id="UP000007819">
    <property type="component" value="Chromosome X"/>
</dbReference>
<reference evidence="1" key="2">
    <citation type="submission" date="2022-06" db="UniProtKB">
        <authorList>
            <consortium name="EnsemblMetazoa"/>
        </authorList>
    </citation>
    <scope>IDENTIFICATION</scope>
</reference>
<dbReference type="EnsemblMetazoa" id="XM_029485805.1">
    <property type="protein sequence ID" value="XP_029341665.1"/>
    <property type="gene ID" value="LOC107883977"/>
</dbReference>
<reference evidence="2" key="1">
    <citation type="submission" date="2010-06" db="EMBL/GenBank/DDBJ databases">
        <authorList>
            <person name="Jiang H."/>
            <person name="Abraham K."/>
            <person name="Ali S."/>
            <person name="Alsbrooks S.L."/>
            <person name="Anim B.N."/>
            <person name="Anosike U.S."/>
            <person name="Attaway T."/>
            <person name="Bandaranaike D.P."/>
            <person name="Battles P.K."/>
            <person name="Bell S.N."/>
            <person name="Bell A.V."/>
            <person name="Beltran B."/>
            <person name="Bickham C."/>
            <person name="Bustamante Y."/>
            <person name="Caleb T."/>
            <person name="Canada A."/>
            <person name="Cardenas V."/>
            <person name="Carter K."/>
            <person name="Chacko J."/>
            <person name="Chandrabose M.N."/>
            <person name="Chavez D."/>
            <person name="Chavez A."/>
            <person name="Chen L."/>
            <person name="Chu H.-S."/>
            <person name="Claassen K.J."/>
            <person name="Cockrell R."/>
            <person name="Collins M."/>
            <person name="Cooper J.A."/>
            <person name="Cree A."/>
            <person name="Curry S.M."/>
            <person name="Da Y."/>
            <person name="Dao M.D."/>
            <person name="Das B."/>
            <person name="Davila M.-L."/>
            <person name="Davy-Carroll L."/>
            <person name="Denson S."/>
            <person name="Dinh H."/>
            <person name="Ebong V.E."/>
            <person name="Edwards J.R."/>
            <person name="Egan A."/>
            <person name="El-Daye J."/>
            <person name="Escobedo L."/>
            <person name="Fernandez S."/>
            <person name="Fernando P.R."/>
            <person name="Flagg N."/>
            <person name="Forbes L.D."/>
            <person name="Fowler R.G."/>
            <person name="Fu Q."/>
            <person name="Gabisi R.A."/>
            <person name="Ganer J."/>
            <person name="Garbino Pronczuk A."/>
            <person name="Garcia R.M."/>
            <person name="Garner T."/>
            <person name="Garrett T.E."/>
            <person name="Gonzalez D.A."/>
            <person name="Hamid H."/>
            <person name="Hawkins E.S."/>
            <person name="Hirani K."/>
            <person name="Hogues M.E."/>
            <person name="Hollins B."/>
            <person name="Hsiao C.-H."/>
            <person name="Jabil R."/>
            <person name="James M.L."/>
            <person name="Jhangiani S.N."/>
            <person name="Johnson B."/>
            <person name="Johnson Q."/>
            <person name="Joshi V."/>
            <person name="Kalu J.B."/>
            <person name="Kam C."/>
            <person name="Kashfia A."/>
            <person name="Keebler J."/>
            <person name="Kisamo H."/>
            <person name="Kovar C.L."/>
            <person name="Lago L.A."/>
            <person name="Lai C.-Y."/>
            <person name="Laidlaw J."/>
            <person name="Lara F."/>
            <person name="Le T.-K."/>
            <person name="Lee S.L."/>
            <person name="Legall F.H."/>
            <person name="Lemon S.J."/>
            <person name="Lewis L.R."/>
            <person name="Li B."/>
            <person name="Liu Y."/>
            <person name="Liu Y.-S."/>
            <person name="Lopez J."/>
            <person name="Lozado R.J."/>
            <person name="Lu J."/>
            <person name="Madu R.C."/>
            <person name="Maheshwari M."/>
            <person name="Maheshwari R."/>
            <person name="Malloy K."/>
            <person name="Martinez E."/>
            <person name="Mathew T."/>
            <person name="Mercado I.C."/>
            <person name="Mercado C."/>
            <person name="Meyer B."/>
            <person name="Montgomery K."/>
            <person name="Morgan M.B."/>
            <person name="Munidasa M."/>
            <person name="Nazareth L.V."/>
            <person name="Nelson J."/>
            <person name="Ng B.M."/>
            <person name="Nguyen N.B."/>
            <person name="Nguyen P.Q."/>
            <person name="Nguyen T."/>
            <person name="Obregon M."/>
            <person name="Okwuonu G.O."/>
            <person name="Onwere C.G."/>
            <person name="Orozco G."/>
            <person name="Parra A."/>
            <person name="Patel S."/>
            <person name="Patil S."/>
            <person name="Perez A."/>
            <person name="Perez Y."/>
            <person name="Pham C."/>
            <person name="Primus E.L."/>
            <person name="Pu L.-L."/>
            <person name="Puazo M."/>
            <person name="Qin X."/>
            <person name="Quiroz J.B."/>
            <person name="Reese J."/>
            <person name="Richards S."/>
            <person name="Rives C.M."/>
            <person name="Robberts R."/>
            <person name="Ruiz S.J."/>
            <person name="Ruiz M.J."/>
            <person name="Santibanez J."/>
            <person name="Schneider B.W."/>
            <person name="Sisson I."/>
            <person name="Smith M."/>
            <person name="Sodergren E."/>
            <person name="Song X.-Z."/>
            <person name="Song B.B."/>
            <person name="Summersgill H."/>
            <person name="Thelus R."/>
            <person name="Thornton R.D."/>
            <person name="Trejos Z.Y."/>
            <person name="Usmani K."/>
            <person name="Vattathil S."/>
            <person name="Villasana D."/>
            <person name="Walker D.L."/>
            <person name="Wang S."/>
            <person name="Wang K."/>
            <person name="White C.S."/>
            <person name="Williams A.C."/>
            <person name="Williamson J."/>
            <person name="Wilson K."/>
            <person name="Woghiren I.O."/>
            <person name="Woodworth J.R."/>
            <person name="Worley K.C."/>
            <person name="Wright R.A."/>
            <person name="Wu W."/>
            <person name="Young L."/>
            <person name="Zhang L."/>
            <person name="Zhang J."/>
            <person name="Zhu Y."/>
            <person name="Muzny D.M."/>
            <person name="Weinstock G."/>
            <person name="Gibbs R.A."/>
        </authorList>
    </citation>
    <scope>NUCLEOTIDE SEQUENCE [LARGE SCALE GENOMIC DNA]</scope>
    <source>
        <strain evidence="2">LSR1</strain>
    </source>
</reference>
<sequence length="211" mass="24809">MFNIIKEAALRNDLAFKPKTFQIDFEIGMIVAIRDSFGYNIEIKGCLFHFGQSIWRQVQKLGLAHDYTHNDEVKKTVRRICALALVPIDEIDECWSIIHAEAPVNENVIKLMDYFVDTYLNSDVCMFDRKIWNHFNTDRTRTTNHLEGWHAALNRSISRPKPNIFVLITEIKNQQQNFELDLQAQKNGNLKPLTKMKFRKLEERLKNAKDR</sequence>
<organism evidence="1 2">
    <name type="scientific">Acyrthosiphon pisum</name>
    <name type="common">Pea aphid</name>
    <dbReference type="NCBI Taxonomy" id="7029"/>
    <lineage>
        <taxon>Eukaryota</taxon>
        <taxon>Metazoa</taxon>
        <taxon>Ecdysozoa</taxon>
        <taxon>Arthropoda</taxon>
        <taxon>Hexapoda</taxon>
        <taxon>Insecta</taxon>
        <taxon>Pterygota</taxon>
        <taxon>Neoptera</taxon>
        <taxon>Paraneoptera</taxon>
        <taxon>Hemiptera</taxon>
        <taxon>Sternorrhyncha</taxon>
        <taxon>Aphidomorpha</taxon>
        <taxon>Aphidoidea</taxon>
        <taxon>Aphididae</taxon>
        <taxon>Macrosiphini</taxon>
        <taxon>Acyrthosiphon</taxon>
    </lineage>
</organism>
<proteinExistence type="predicted"/>
<protein>
    <recommendedName>
        <fullName evidence="3">MULE transposase domain-containing protein</fullName>
    </recommendedName>
</protein>
<name>A0A8R2JM29_ACYPI</name>